<dbReference type="FunFam" id="3.30.160.60:FF:000671">
    <property type="entry name" value="Zinc finger protein 26"/>
    <property type="match status" value="1"/>
</dbReference>
<keyword evidence="6" id="KW-0862">Zinc</keyword>
<evidence type="ECO:0000256" key="7">
    <source>
        <dbReference type="ARBA" id="ARBA00023015"/>
    </source>
</evidence>
<feature type="domain" description="C2H2-type" evidence="12">
    <location>
        <begin position="228"/>
        <end position="255"/>
    </location>
</feature>
<dbReference type="GO" id="GO:0005634">
    <property type="term" value="C:nucleus"/>
    <property type="evidence" value="ECO:0007669"/>
    <property type="project" value="UniProtKB-SubCell"/>
</dbReference>
<dbReference type="Gene3D" id="3.30.160.60">
    <property type="entry name" value="Classic Zinc Finger"/>
    <property type="match status" value="7"/>
</dbReference>
<evidence type="ECO:0000256" key="11">
    <source>
        <dbReference type="SAM" id="MobiDB-lite"/>
    </source>
</evidence>
<sequence>MGLVEEHSLGLLPLLKQDLIVLESGSRQPPKTSLSRSTPPSEDLRVCSHDDNPLAGSLEASEVGAFEERGAAVDGATLKASAAMFQGAADSEDTCHHGGSEAMIPSVCIGAESCAESHEKGASLFTERVYSSGAGILLERQANYACQFCPYMTKWKASMIHHRRMHKRILPHKCDICGRGYLRQSTLRYHMRTHTDEHPYQCSLCPSTFSCRKSLTEHKSTHTDERPYLCNVCDRAFKTLNALTSHRRTHTETTPGKNNVEGLPQKEQVYVPFADAAHQGTVTSSVNGAALTTALSSFGEFKVVGAEGTVSVTGDKSSRAAEARQGNSAYYVTVSSLGPMNIAEEHSYSSRQGILAVKQPEYACPLCPFKTRHRSAFRPHQLLHTGGKPHQCEVCGQTFRLSYTLRQHMRTHTGERPYRCEVCDRRFSVNNCLRVHMRAHTGERPYQCKLCDKAFVALHGLKNHLSSHSTEKPFHCDGCAKSFPYAAALKYHKAHHCHRQSTGVGTSTCRGSGKYPDAINIVERDHDKGSQGSSIDDKIVQQPSKEF</sequence>
<dbReference type="FunFam" id="3.30.160.60:FF:000016">
    <property type="entry name" value="zinc finger protein 37 homolog"/>
    <property type="match status" value="1"/>
</dbReference>
<comment type="caution">
    <text evidence="13">The sequence shown here is derived from an EMBL/GenBank/DDBJ whole genome shotgun (WGS) entry which is preliminary data.</text>
</comment>
<evidence type="ECO:0000256" key="5">
    <source>
        <dbReference type="ARBA" id="ARBA00022771"/>
    </source>
</evidence>
<dbReference type="AlphaFoldDB" id="A0A9D4T7D5"/>
<dbReference type="VEuPathDB" id="VectorBase:RSAN_039227"/>
<dbReference type="PANTHER" id="PTHR24394">
    <property type="entry name" value="ZINC FINGER PROTEIN"/>
    <property type="match status" value="1"/>
</dbReference>
<dbReference type="EMBL" id="JABSTV010001246">
    <property type="protein sequence ID" value="KAH7976168.1"/>
    <property type="molecule type" value="Genomic_DNA"/>
</dbReference>
<reference evidence="13" key="1">
    <citation type="journal article" date="2020" name="Cell">
        <title>Large-Scale Comparative Analyses of Tick Genomes Elucidate Their Genetic Diversity and Vector Capacities.</title>
        <authorList>
            <consortium name="Tick Genome and Microbiome Consortium (TIGMIC)"/>
            <person name="Jia N."/>
            <person name="Wang J."/>
            <person name="Shi W."/>
            <person name="Du L."/>
            <person name="Sun Y."/>
            <person name="Zhan W."/>
            <person name="Jiang J.F."/>
            <person name="Wang Q."/>
            <person name="Zhang B."/>
            <person name="Ji P."/>
            <person name="Bell-Sakyi L."/>
            <person name="Cui X.M."/>
            <person name="Yuan T.T."/>
            <person name="Jiang B.G."/>
            <person name="Yang W.F."/>
            <person name="Lam T.T."/>
            <person name="Chang Q.C."/>
            <person name="Ding S.J."/>
            <person name="Wang X.J."/>
            <person name="Zhu J.G."/>
            <person name="Ruan X.D."/>
            <person name="Zhao L."/>
            <person name="Wei J.T."/>
            <person name="Ye R.Z."/>
            <person name="Que T.C."/>
            <person name="Du C.H."/>
            <person name="Zhou Y.H."/>
            <person name="Cheng J.X."/>
            <person name="Dai P.F."/>
            <person name="Guo W.B."/>
            <person name="Han X.H."/>
            <person name="Huang E.J."/>
            <person name="Li L.F."/>
            <person name="Wei W."/>
            <person name="Gao Y.C."/>
            <person name="Liu J.Z."/>
            <person name="Shao H.Z."/>
            <person name="Wang X."/>
            <person name="Wang C.C."/>
            <person name="Yang T.C."/>
            <person name="Huo Q.B."/>
            <person name="Li W."/>
            <person name="Chen H.Y."/>
            <person name="Chen S.E."/>
            <person name="Zhou L.G."/>
            <person name="Ni X.B."/>
            <person name="Tian J.H."/>
            <person name="Sheng Y."/>
            <person name="Liu T."/>
            <person name="Pan Y.S."/>
            <person name="Xia L.Y."/>
            <person name="Li J."/>
            <person name="Zhao F."/>
            <person name="Cao W.C."/>
        </authorList>
    </citation>
    <scope>NUCLEOTIDE SEQUENCE</scope>
    <source>
        <strain evidence="13">Rsan-2018</strain>
    </source>
</reference>
<accession>A0A9D4T7D5</accession>
<dbReference type="GO" id="GO:0000981">
    <property type="term" value="F:DNA-binding transcription factor activity, RNA polymerase II-specific"/>
    <property type="evidence" value="ECO:0007669"/>
    <property type="project" value="TreeGrafter"/>
</dbReference>
<evidence type="ECO:0000256" key="3">
    <source>
        <dbReference type="ARBA" id="ARBA00022723"/>
    </source>
</evidence>
<dbReference type="GO" id="GO:0008270">
    <property type="term" value="F:zinc ion binding"/>
    <property type="evidence" value="ECO:0007669"/>
    <property type="project" value="UniProtKB-KW"/>
</dbReference>
<feature type="domain" description="C2H2-type" evidence="12">
    <location>
        <begin position="200"/>
        <end position="227"/>
    </location>
</feature>
<dbReference type="FunFam" id="3.30.160.60:FF:000478">
    <property type="entry name" value="Zinc finger protein 133"/>
    <property type="match status" value="1"/>
</dbReference>
<comment type="similarity">
    <text evidence="2">Belongs to the krueppel C2H2-type zinc-finger protein family.</text>
</comment>
<reference evidence="13" key="2">
    <citation type="submission" date="2021-09" db="EMBL/GenBank/DDBJ databases">
        <authorList>
            <person name="Jia N."/>
            <person name="Wang J."/>
            <person name="Shi W."/>
            <person name="Du L."/>
            <person name="Sun Y."/>
            <person name="Zhan W."/>
            <person name="Jiang J."/>
            <person name="Wang Q."/>
            <person name="Zhang B."/>
            <person name="Ji P."/>
            <person name="Sakyi L.B."/>
            <person name="Cui X."/>
            <person name="Yuan T."/>
            <person name="Jiang B."/>
            <person name="Yang W."/>
            <person name="Lam T.T.-Y."/>
            <person name="Chang Q."/>
            <person name="Ding S."/>
            <person name="Wang X."/>
            <person name="Zhu J."/>
            <person name="Ruan X."/>
            <person name="Zhao L."/>
            <person name="Wei J."/>
            <person name="Que T."/>
            <person name="Du C."/>
            <person name="Cheng J."/>
            <person name="Dai P."/>
            <person name="Han X."/>
            <person name="Huang E."/>
            <person name="Gao Y."/>
            <person name="Liu J."/>
            <person name="Shao H."/>
            <person name="Ye R."/>
            <person name="Li L."/>
            <person name="Wei W."/>
            <person name="Wang X."/>
            <person name="Wang C."/>
            <person name="Huo Q."/>
            <person name="Li W."/>
            <person name="Guo W."/>
            <person name="Chen H."/>
            <person name="Chen S."/>
            <person name="Zhou L."/>
            <person name="Zhou L."/>
            <person name="Ni X."/>
            <person name="Tian J."/>
            <person name="Zhou Y."/>
            <person name="Sheng Y."/>
            <person name="Liu T."/>
            <person name="Pan Y."/>
            <person name="Xia L."/>
            <person name="Li J."/>
            <person name="Zhao F."/>
            <person name="Cao W."/>
        </authorList>
    </citation>
    <scope>NUCLEOTIDE SEQUENCE</scope>
    <source>
        <strain evidence="13">Rsan-2018</strain>
        <tissue evidence="13">Larvae</tissue>
    </source>
</reference>
<evidence type="ECO:0000256" key="4">
    <source>
        <dbReference type="ARBA" id="ARBA00022737"/>
    </source>
</evidence>
<dbReference type="SMART" id="SM00355">
    <property type="entry name" value="ZnF_C2H2"/>
    <property type="match status" value="9"/>
</dbReference>
<comment type="subcellular location">
    <subcellularLocation>
        <location evidence="1">Nucleus</location>
    </subcellularLocation>
</comment>
<name>A0A9D4T7D5_RHISA</name>
<keyword evidence="14" id="KW-1185">Reference proteome</keyword>
<feature type="domain" description="C2H2-type" evidence="12">
    <location>
        <begin position="418"/>
        <end position="445"/>
    </location>
</feature>
<keyword evidence="8" id="KW-0804">Transcription</keyword>
<gene>
    <name evidence="13" type="ORF">HPB52_009478</name>
</gene>
<evidence type="ECO:0000313" key="14">
    <source>
        <dbReference type="Proteomes" id="UP000821837"/>
    </source>
</evidence>
<feature type="domain" description="C2H2-type" evidence="12">
    <location>
        <begin position="172"/>
        <end position="199"/>
    </location>
</feature>
<feature type="domain" description="C2H2-type" evidence="12">
    <location>
        <begin position="474"/>
        <end position="501"/>
    </location>
</feature>
<dbReference type="FunFam" id="3.30.160.60:FF:001443">
    <property type="entry name" value="Zinc finger protein 668"/>
    <property type="match status" value="1"/>
</dbReference>
<feature type="domain" description="C2H2-type" evidence="12">
    <location>
        <begin position="390"/>
        <end position="417"/>
    </location>
</feature>
<evidence type="ECO:0000313" key="13">
    <source>
        <dbReference type="EMBL" id="KAH7976168.1"/>
    </source>
</evidence>
<evidence type="ECO:0000256" key="1">
    <source>
        <dbReference type="ARBA" id="ARBA00004123"/>
    </source>
</evidence>
<evidence type="ECO:0000256" key="10">
    <source>
        <dbReference type="PROSITE-ProRule" id="PRU00042"/>
    </source>
</evidence>
<organism evidence="13 14">
    <name type="scientific">Rhipicephalus sanguineus</name>
    <name type="common">Brown dog tick</name>
    <name type="synonym">Ixodes sanguineus</name>
    <dbReference type="NCBI Taxonomy" id="34632"/>
    <lineage>
        <taxon>Eukaryota</taxon>
        <taxon>Metazoa</taxon>
        <taxon>Ecdysozoa</taxon>
        <taxon>Arthropoda</taxon>
        <taxon>Chelicerata</taxon>
        <taxon>Arachnida</taxon>
        <taxon>Acari</taxon>
        <taxon>Parasitiformes</taxon>
        <taxon>Ixodida</taxon>
        <taxon>Ixodoidea</taxon>
        <taxon>Ixodidae</taxon>
        <taxon>Rhipicephalinae</taxon>
        <taxon>Rhipicephalus</taxon>
        <taxon>Rhipicephalus</taxon>
    </lineage>
</organism>
<feature type="domain" description="C2H2-type" evidence="12">
    <location>
        <begin position="446"/>
        <end position="473"/>
    </location>
</feature>
<feature type="compositionally biased region" description="Polar residues" evidence="11">
    <location>
        <begin position="25"/>
        <end position="40"/>
    </location>
</feature>
<dbReference type="PANTHER" id="PTHR24394:SF29">
    <property type="entry name" value="MYONEURIN"/>
    <property type="match status" value="1"/>
</dbReference>
<feature type="domain" description="C2H2-type" evidence="12">
    <location>
        <begin position="362"/>
        <end position="389"/>
    </location>
</feature>
<dbReference type="InterPro" id="IPR036236">
    <property type="entry name" value="Znf_C2H2_sf"/>
</dbReference>
<dbReference type="PROSITE" id="PS50157">
    <property type="entry name" value="ZINC_FINGER_C2H2_2"/>
    <property type="match status" value="8"/>
</dbReference>
<dbReference type="PROSITE" id="PS00028">
    <property type="entry name" value="ZINC_FINGER_C2H2_1"/>
    <property type="match status" value="7"/>
</dbReference>
<feature type="region of interest" description="Disordered" evidence="11">
    <location>
        <begin position="524"/>
        <end position="547"/>
    </location>
</feature>
<evidence type="ECO:0000256" key="8">
    <source>
        <dbReference type="ARBA" id="ARBA00023163"/>
    </source>
</evidence>
<protein>
    <recommendedName>
        <fullName evidence="12">C2H2-type domain-containing protein</fullName>
    </recommendedName>
</protein>
<dbReference type="InterPro" id="IPR013087">
    <property type="entry name" value="Znf_C2H2_type"/>
</dbReference>
<dbReference type="Pfam" id="PF13912">
    <property type="entry name" value="zf-C2H2_6"/>
    <property type="match status" value="1"/>
</dbReference>
<keyword evidence="5 10" id="KW-0863">Zinc-finger</keyword>
<evidence type="ECO:0000259" key="12">
    <source>
        <dbReference type="PROSITE" id="PS50157"/>
    </source>
</evidence>
<dbReference type="SUPFAM" id="SSF57667">
    <property type="entry name" value="beta-beta-alpha zinc fingers"/>
    <property type="match status" value="5"/>
</dbReference>
<dbReference type="Pfam" id="PF00096">
    <property type="entry name" value="zf-C2H2"/>
    <property type="match status" value="4"/>
</dbReference>
<keyword evidence="7" id="KW-0805">Transcription regulation</keyword>
<feature type="region of interest" description="Disordered" evidence="11">
    <location>
        <begin position="25"/>
        <end position="45"/>
    </location>
</feature>
<proteinExistence type="inferred from homology"/>
<keyword evidence="3" id="KW-0479">Metal-binding</keyword>
<keyword evidence="9" id="KW-0539">Nucleus</keyword>
<evidence type="ECO:0000256" key="6">
    <source>
        <dbReference type="ARBA" id="ARBA00022833"/>
    </source>
</evidence>
<evidence type="ECO:0000256" key="9">
    <source>
        <dbReference type="ARBA" id="ARBA00023242"/>
    </source>
</evidence>
<keyword evidence="4" id="KW-0677">Repeat</keyword>
<dbReference type="VEuPathDB" id="VectorBase:RSAN_026913"/>
<dbReference type="FunFam" id="3.30.160.60:FF:000193">
    <property type="entry name" value="Zinc finger protein 300"/>
    <property type="match status" value="1"/>
</dbReference>
<dbReference type="Proteomes" id="UP000821837">
    <property type="component" value="Chromosome 10"/>
</dbReference>
<evidence type="ECO:0000256" key="2">
    <source>
        <dbReference type="ARBA" id="ARBA00006991"/>
    </source>
</evidence>